<proteinExistence type="predicted"/>
<dbReference type="EMBL" id="JAUKUD010000004">
    <property type="protein sequence ID" value="KAK0746813.1"/>
    <property type="molecule type" value="Genomic_DNA"/>
</dbReference>
<keyword evidence="5" id="KW-1185">Reference proteome</keyword>
<feature type="region of interest" description="Disordered" evidence="2">
    <location>
        <begin position="1"/>
        <end position="38"/>
    </location>
</feature>
<organism evidence="4 5">
    <name type="scientific">Schizothecium vesticola</name>
    <dbReference type="NCBI Taxonomy" id="314040"/>
    <lineage>
        <taxon>Eukaryota</taxon>
        <taxon>Fungi</taxon>
        <taxon>Dikarya</taxon>
        <taxon>Ascomycota</taxon>
        <taxon>Pezizomycotina</taxon>
        <taxon>Sordariomycetes</taxon>
        <taxon>Sordariomycetidae</taxon>
        <taxon>Sordariales</taxon>
        <taxon>Schizotheciaceae</taxon>
        <taxon>Schizothecium</taxon>
    </lineage>
</organism>
<keyword evidence="3" id="KW-1133">Transmembrane helix</keyword>
<evidence type="ECO:0000256" key="2">
    <source>
        <dbReference type="SAM" id="MobiDB-lite"/>
    </source>
</evidence>
<evidence type="ECO:0000313" key="5">
    <source>
        <dbReference type="Proteomes" id="UP001172155"/>
    </source>
</evidence>
<reference evidence="4" key="1">
    <citation type="submission" date="2023-06" db="EMBL/GenBank/DDBJ databases">
        <title>Genome-scale phylogeny and comparative genomics of the fungal order Sordariales.</title>
        <authorList>
            <consortium name="Lawrence Berkeley National Laboratory"/>
            <person name="Hensen N."/>
            <person name="Bonometti L."/>
            <person name="Westerberg I."/>
            <person name="Brannstrom I.O."/>
            <person name="Guillou S."/>
            <person name="Cros-Aarteil S."/>
            <person name="Calhoun S."/>
            <person name="Haridas S."/>
            <person name="Kuo A."/>
            <person name="Mondo S."/>
            <person name="Pangilinan J."/>
            <person name="Riley R."/>
            <person name="LaButti K."/>
            <person name="Andreopoulos B."/>
            <person name="Lipzen A."/>
            <person name="Chen C."/>
            <person name="Yanf M."/>
            <person name="Daum C."/>
            <person name="Ng V."/>
            <person name="Clum A."/>
            <person name="Steindorff A."/>
            <person name="Ohm R."/>
            <person name="Martin F."/>
            <person name="Silar P."/>
            <person name="Natvig D."/>
            <person name="Lalanne C."/>
            <person name="Gautier V."/>
            <person name="Ament-velasquez S.L."/>
            <person name="Kruys A."/>
            <person name="Hutchinson M.I."/>
            <person name="Powell A.J."/>
            <person name="Barry K."/>
            <person name="Miller A.N."/>
            <person name="Grigoriev I.V."/>
            <person name="Debuchy R."/>
            <person name="Gladieux P."/>
            <person name="Thoren M.H."/>
            <person name="Johannesson H."/>
        </authorList>
    </citation>
    <scope>NUCLEOTIDE SEQUENCE</scope>
    <source>
        <strain evidence="4">SMH3187-1</strain>
    </source>
</reference>
<protein>
    <recommendedName>
        <fullName evidence="6">Cora-domain-containing protein</fullName>
    </recommendedName>
</protein>
<feature type="transmembrane region" description="Helical" evidence="3">
    <location>
        <begin position="396"/>
        <end position="416"/>
    </location>
</feature>
<evidence type="ECO:0008006" key="6">
    <source>
        <dbReference type="Google" id="ProtNLM"/>
    </source>
</evidence>
<feature type="transmembrane region" description="Helical" evidence="3">
    <location>
        <begin position="363"/>
        <end position="384"/>
    </location>
</feature>
<name>A0AA40EWE7_9PEZI</name>
<keyword evidence="1" id="KW-0175">Coiled coil</keyword>
<dbReference type="AlphaFoldDB" id="A0AA40EWE7"/>
<gene>
    <name evidence="4" type="ORF">B0T18DRAFT_160004</name>
</gene>
<feature type="region of interest" description="Disordered" evidence="2">
    <location>
        <begin position="106"/>
        <end position="128"/>
    </location>
</feature>
<feature type="coiled-coil region" evidence="1">
    <location>
        <begin position="321"/>
        <end position="355"/>
    </location>
</feature>
<keyword evidence="3" id="KW-0812">Transmembrane</keyword>
<evidence type="ECO:0000256" key="1">
    <source>
        <dbReference type="SAM" id="Coils"/>
    </source>
</evidence>
<keyword evidence="3" id="KW-0472">Membrane</keyword>
<dbReference type="Proteomes" id="UP001172155">
    <property type="component" value="Unassembled WGS sequence"/>
</dbReference>
<sequence>MPRWAHTKRPRRGSQEAGTFTDPSVAPGHSGGEPADINRRVIGVPGLAAPEMEVLAAHATKSQKDALLKFYRHHINPSPSIECDMPSSGFRTLSLQFHVPYMVLRQHRKPRKDPRRRKPNGDSLRGSWPVGCIPATKPRARWYLHQAQRSLAVVVIAKRVWTAFGTTDIFFDGSKCKDSVAYRHDLWAKDELRDRVAMDPMGSWRVYVLGTDGVRKEGSDGDLLSDPWLYFLAMLEWAMTVAQCEYAPIITEMQEAVNNGYLVDATEQAQDLEGKWNADALEHIRRIMTCLGDLLDAWKTFQSEDPRFLNVDINARYLPSIKRLFSTLEKYHKQLAELKKKLKRNEAKIKQQLHVQVRDAQSYAQTLAILIIVFSPLSQVMSLFNMQGLPFTLTPASFALSLVGIGCMWVVVYWIVMRGITVTRFWRVYMRRCLGHATATACGQGTAGTCGHATARIWERVLSLVPRGKLGEVVEDEGPPASGGSTVLGGSTELGWSAAALWDSLQATTANTLPRPATWPMFLPWRRNERREDPGLTV</sequence>
<comment type="caution">
    <text evidence="4">The sequence shown here is derived from an EMBL/GenBank/DDBJ whole genome shotgun (WGS) entry which is preliminary data.</text>
</comment>
<evidence type="ECO:0000313" key="4">
    <source>
        <dbReference type="EMBL" id="KAK0746813.1"/>
    </source>
</evidence>
<evidence type="ECO:0000256" key="3">
    <source>
        <dbReference type="SAM" id="Phobius"/>
    </source>
</evidence>
<accession>A0AA40EWE7</accession>
<feature type="compositionally biased region" description="Basic residues" evidence="2">
    <location>
        <begin position="106"/>
        <end position="118"/>
    </location>
</feature>
<feature type="compositionally biased region" description="Basic residues" evidence="2">
    <location>
        <begin position="1"/>
        <end position="12"/>
    </location>
</feature>